<organism evidence="1">
    <name type="scientific">viral metagenome</name>
    <dbReference type="NCBI Taxonomy" id="1070528"/>
    <lineage>
        <taxon>unclassified sequences</taxon>
        <taxon>metagenomes</taxon>
        <taxon>organismal metagenomes</taxon>
    </lineage>
</organism>
<sequence>MDLNFEQMLAEHNQEFKEAEIFNDWMPPDGDYIVSLIKLNHGTSTKNNADLVWWNLRGRIEDVQDEKLNGEEFTVGYYTSKAFGIMKGAVKVLAGKEISDLAEAHTILEASLGKVATVRVRTSRSRKDGKDYTNCFILNVIDTETETSAGEVCTENTLESAPPQAPVE</sequence>
<reference evidence="1" key="1">
    <citation type="submission" date="2020-03" db="EMBL/GenBank/DDBJ databases">
        <title>The deep terrestrial virosphere.</title>
        <authorList>
            <person name="Holmfeldt K."/>
            <person name="Nilsson E."/>
            <person name="Simone D."/>
            <person name="Lopez-Fernandez M."/>
            <person name="Wu X."/>
            <person name="de Brujin I."/>
            <person name="Lundin D."/>
            <person name="Andersson A."/>
            <person name="Bertilsson S."/>
            <person name="Dopson M."/>
        </authorList>
    </citation>
    <scope>NUCLEOTIDE SEQUENCE</scope>
    <source>
        <strain evidence="1">MM415A02939</strain>
    </source>
</reference>
<dbReference type="EMBL" id="MT141920">
    <property type="protein sequence ID" value="QJA72049.1"/>
    <property type="molecule type" value="Genomic_DNA"/>
</dbReference>
<dbReference type="AlphaFoldDB" id="A0A6M3JPB8"/>
<name>A0A6M3JPB8_9ZZZZ</name>
<accession>A0A6M3JPB8</accession>
<gene>
    <name evidence="1" type="ORF">MM415A02939_0006</name>
</gene>
<evidence type="ECO:0000313" key="1">
    <source>
        <dbReference type="EMBL" id="QJA72049.1"/>
    </source>
</evidence>
<protein>
    <submittedName>
        <fullName evidence="1">Uncharacterized protein</fullName>
    </submittedName>
</protein>
<proteinExistence type="predicted"/>